<reference evidence="3" key="3">
    <citation type="submission" date="2025-08" db="UniProtKB">
        <authorList>
            <consortium name="RefSeq"/>
        </authorList>
    </citation>
    <scope>IDENTIFICATION</scope>
    <source>
        <strain evidence="3">CBS 342.82</strain>
    </source>
</reference>
<feature type="region of interest" description="Disordered" evidence="1">
    <location>
        <begin position="17"/>
        <end position="115"/>
    </location>
</feature>
<feature type="compositionally biased region" description="Basic residues" evidence="1">
    <location>
        <begin position="40"/>
        <end position="59"/>
    </location>
</feature>
<feature type="non-terminal residue" evidence="3">
    <location>
        <position position="115"/>
    </location>
</feature>
<protein>
    <submittedName>
        <fullName evidence="3">Uncharacterized protein</fullName>
    </submittedName>
</protein>
<dbReference type="GeneID" id="54362171"/>
<reference evidence="3" key="2">
    <citation type="submission" date="2020-04" db="EMBL/GenBank/DDBJ databases">
        <authorList>
            <consortium name="NCBI Genome Project"/>
        </authorList>
    </citation>
    <scope>NUCLEOTIDE SEQUENCE</scope>
    <source>
        <strain evidence="3">CBS 342.82</strain>
    </source>
</reference>
<proteinExistence type="predicted"/>
<evidence type="ECO:0000256" key="1">
    <source>
        <dbReference type="SAM" id="MobiDB-lite"/>
    </source>
</evidence>
<evidence type="ECO:0000313" key="3">
    <source>
        <dbReference type="RefSeq" id="XP_033462764.1"/>
    </source>
</evidence>
<dbReference type="AlphaFoldDB" id="A0A6J3MCX4"/>
<organism evidence="3">
    <name type="scientific">Dissoconium aciculare CBS 342.82</name>
    <dbReference type="NCBI Taxonomy" id="1314786"/>
    <lineage>
        <taxon>Eukaryota</taxon>
        <taxon>Fungi</taxon>
        <taxon>Dikarya</taxon>
        <taxon>Ascomycota</taxon>
        <taxon>Pezizomycotina</taxon>
        <taxon>Dothideomycetes</taxon>
        <taxon>Dothideomycetidae</taxon>
        <taxon>Mycosphaerellales</taxon>
        <taxon>Dissoconiaceae</taxon>
        <taxon>Dissoconium</taxon>
    </lineage>
</organism>
<name>A0A6J3MCX4_9PEZI</name>
<evidence type="ECO:0000313" key="2">
    <source>
        <dbReference type="Proteomes" id="UP000504637"/>
    </source>
</evidence>
<keyword evidence="2" id="KW-1185">Reference proteome</keyword>
<gene>
    <name evidence="3" type="ORF">K489DRAFT_378270</name>
</gene>
<sequence>MHTSQQSDHFLGISPSLRLSLSIPPGPVDDGRLPTVFGEKKRKGKKIPKSPWRARKAHVPRTVGRGRFGDDDDDNDDDDDDDEAYAHATHCPWREQTWRRRSPPSIDRAIDQSIN</sequence>
<feature type="compositionally biased region" description="Acidic residues" evidence="1">
    <location>
        <begin position="70"/>
        <end position="83"/>
    </location>
</feature>
<dbReference type="RefSeq" id="XP_033462764.1">
    <property type="nucleotide sequence ID" value="XM_033604371.1"/>
</dbReference>
<reference evidence="3" key="1">
    <citation type="submission" date="2020-01" db="EMBL/GenBank/DDBJ databases">
        <authorList>
            <consortium name="DOE Joint Genome Institute"/>
            <person name="Haridas S."/>
            <person name="Albert R."/>
            <person name="Binder M."/>
            <person name="Bloem J."/>
            <person name="Labutti K."/>
            <person name="Salamov A."/>
            <person name="Andreopoulos B."/>
            <person name="Baker S.E."/>
            <person name="Barry K."/>
            <person name="Bills G."/>
            <person name="Bluhm B.H."/>
            <person name="Cannon C."/>
            <person name="Castanera R."/>
            <person name="Culley D.E."/>
            <person name="Daum C."/>
            <person name="Ezra D."/>
            <person name="Gonzalez J.B."/>
            <person name="Henrissat B."/>
            <person name="Kuo A."/>
            <person name="Liang C."/>
            <person name="Lipzen A."/>
            <person name="Lutzoni F."/>
            <person name="Magnuson J."/>
            <person name="Mondo S."/>
            <person name="Nolan M."/>
            <person name="Ohm R."/>
            <person name="Pangilinan J."/>
            <person name="Park H.-J."/>
            <person name="Ramirez L."/>
            <person name="Alfaro M."/>
            <person name="Sun H."/>
            <person name="Tritt A."/>
            <person name="Yoshinaga Y."/>
            <person name="Zwiers L.-H."/>
            <person name="Turgeon B.G."/>
            <person name="Goodwin S.B."/>
            <person name="Spatafora J.W."/>
            <person name="Crous P.W."/>
            <person name="Grigoriev I.V."/>
        </authorList>
    </citation>
    <scope>NUCLEOTIDE SEQUENCE</scope>
    <source>
        <strain evidence="3">CBS 342.82</strain>
    </source>
</reference>
<dbReference type="Proteomes" id="UP000504637">
    <property type="component" value="Unplaced"/>
</dbReference>
<accession>A0A6J3MCX4</accession>